<dbReference type="Gene3D" id="3.10.20.90">
    <property type="entry name" value="Phosphatidylinositol 3-kinase Catalytic Subunit, Chain A, domain 1"/>
    <property type="match status" value="3"/>
</dbReference>
<dbReference type="GO" id="GO:0003729">
    <property type="term" value="F:mRNA binding"/>
    <property type="evidence" value="ECO:0007669"/>
    <property type="project" value="UniProtKB-ARBA"/>
</dbReference>
<evidence type="ECO:0000256" key="4">
    <source>
        <dbReference type="ARBA" id="ARBA00022490"/>
    </source>
</evidence>
<dbReference type="PROSITE" id="PS50053">
    <property type="entry name" value="UBIQUITIN_2"/>
    <property type="match status" value="2"/>
</dbReference>
<dbReference type="PROSITE" id="PS00299">
    <property type="entry name" value="UBIQUITIN_1"/>
    <property type="match status" value="1"/>
</dbReference>
<dbReference type="SMART" id="SM00213">
    <property type="entry name" value="UBQ"/>
    <property type="match status" value="1"/>
</dbReference>
<name>A0A2N9FMB4_FAGSY</name>
<evidence type="ECO:0000256" key="2">
    <source>
        <dbReference type="ARBA" id="ARBA00004496"/>
    </source>
</evidence>
<dbReference type="CDD" id="cd01803">
    <property type="entry name" value="Ubl_ubiquitin"/>
    <property type="match status" value="1"/>
</dbReference>
<dbReference type="GO" id="GO:0005737">
    <property type="term" value="C:cytoplasm"/>
    <property type="evidence" value="ECO:0007669"/>
    <property type="project" value="UniProtKB-SubCell"/>
</dbReference>
<comment type="subcellular location">
    <subcellularLocation>
        <location evidence="2">Cytoplasm</location>
    </subcellularLocation>
    <subcellularLocation>
        <location evidence="1">Nucleus</location>
    </subcellularLocation>
</comment>
<evidence type="ECO:0000256" key="3">
    <source>
        <dbReference type="ARBA" id="ARBA00008430"/>
    </source>
</evidence>
<evidence type="ECO:0000313" key="8">
    <source>
        <dbReference type="EMBL" id="SPC88318.1"/>
    </source>
</evidence>
<dbReference type="InterPro" id="IPR050158">
    <property type="entry name" value="Ubiquitin_ubiquitin-like"/>
</dbReference>
<proteinExistence type="inferred from homology"/>
<dbReference type="InterPro" id="IPR029071">
    <property type="entry name" value="Ubiquitin-like_domsf"/>
</dbReference>
<organism evidence="8">
    <name type="scientific">Fagus sylvatica</name>
    <name type="common">Beechnut</name>
    <dbReference type="NCBI Taxonomy" id="28930"/>
    <lineage>
        <taxon>Eukaryota</taxon>
        <taxon>Viridiplantae</taxon>
        <taxon>Streptophyta</taxon>
        <taxon>Embryophyta</taxon>
        <taxon>Tracheophyta</taxon>
        <taxon>Spermatophyta</taxon>
        <taxon>Magnoliopsida</taxon>
        <taxon>eudicotyledons</taxon>
        <taxon>Gunneridae</taxon>
        <taxon>Pentapetalae</taxon>
        <taxon>rosids</taxon>
        <taxon>fabids</taxon>
        <taxon>Fagales</taxon>
        <taxon>Fagaceae</taxon>
        <taxon>Fagus</taxon>
    </lineage>
</organism>
<feature type="domain" description="Ubiquitin-like" evidence="7">
    <location>
        <begin position="48"/>
        <end position="74"/>
    </location>
</feature>
<dbReference type="InterPro" id="IPR000626">
    <property type="entry name" value="Ubiquitin-like_dom"/>
</dbReference>
<evidence type="ECO:0000256" key="1">
    <source>
        <dbReference type="ARBA" id="ARBA00004123"/>
    </source>
</evidence>
<dbReference type="PANTHER" id="PTHR10666">
    <property type="entry name" value="UBIQUITIN"/>
    <property type="match status" value="1"/>
</dbReference>
<evidence type="ECO:0000256" key="6">
    <source>
        <dbReference type="ARBA" id="ARBA00023242"/>
    </source>
</evidence>
<evidence type="ECO:0000259" key="7">
    <source>
        <dbReference type="PROSITE" id="PS50053"/>
    </source>
</evidence>
<feature type="domain" description="Ubiquitin-like" evidence="7">
    <location>
        <begin position="75"/>
        <end position="150"/>
    </location>
</feature>
<dbReference type="AlphaFoldDB" id="A0A2N9FMB4"/>
<sequence>MFMVTLLVSSEEAIKTAKLLALKESLLVFIILRFYADCGAAAAAINLLEDGRTLADYNIQKELTLHLVLRLRGGMQIFVKTLTGKTITLEVESSDTIDNVKAKIQDKEGIPPDQQRLIFAGKQLEDGRTLANYNIQKESTLHLVLRLRGGMQIFVKTLTGKTITFFLSQSHRRIRSLAVDCRSGSGIVILGRHCCLSSFDLSGVRKNEKEREGKRDEVACPGSSCFSAKMSLCWSRGISSLSWLLSFTETKRLFS</sequence>
<protein>
    <recommendedName>
        <fullName evidence="7">Ubiquitin-like domain-containing protein</fullName>
    </recommendedName>
</protein>
<reference evidence="8" key="1">
    <citation type="submission" date="2018-02" db="EMBL/GenBank/DDBJ databases">
        <authorList>
            <person name="Cohen D.B."/>
            <person name="Kent A.D."/>
        </authorList>
    </citation>
    <scope>NUCLEOTIDE SEQUENCE</scope>
</reference>
<keyword evidence="4" id="KW-0963">Cytoplasm</keyword>
<dbReference type="InterPro" id="IPR019956">
    <property type="entry name" value="Ubiquitin_dom"/>
</dbReference>
<dbReference type="GO" id="GO:0005634">
    <property type="term" value="C:nucleus"/>
    <property type="evidence" value="ECO:0007669"/>
    <property type="project" value="UniProtKB-SubCell"/>
</dbReference>
<evidence type="ECO:0000256" key="5">
    <source>
        <dbReference type="ARBA" id="ARBA00022499"/>
    </source>
</evidence>
<accession>A0A2N9FMB4</accession>
<dbReference type="PRINTS" id="PR00348">
    <property type="entry name" value="UBIQUITIN"/>
</dbReference>
<dbReference type="Pfam" id="PF00240">
    <property type="entry name" value="ubiquitin"/>
    <property type="match status" value="2"/>
</dbReference>
<dbReference type="EMBL" id="OIVN01000988">
    <property type="protein sequence ID" value="SPC88318.1"/>
    <property type="molecule type" value="Genomic_DNA"/>
</dbReference>
<dbReference type="SUPFAM" id="SSF54236">
    <property type="entry name" value="Ubiquitin-like"/>
    <property type="match status" value="2"/>
</dbReference>
<dbReference type="InterPro" id="IPR019954">
    <property type="entry name" value="Ubiquitin_CS"/>
</dbReference>
<keyword evidence="6" id="KW-0539">Nucleus</keyword>
<comment type="similarity">
    <text evidence="3">Belongs to the ubiquitin family.</text>
</comment>
<keyword evidence="5" id="KW-1017">Isopeptide bond</keyword>
<dbReference type="FunFam" id="3.10.20.90:FF:000016">
    <property type="entry name" value="Polyubiquitin 3"/>
    <property type="match status" value="1"/>
</dbReference>
<gene>
    <name evidence="8" type="ORF">FSB_LOCUS16200</name>
</gene>